<dbReference type="InterPro" id="IPR013766">
    <property type="entry name" value="Thioredoxin_domain"/>
</dbReference>
<dbReference type="PROSITE" id="PS00194">
    <property type="entry name" value="THIOREDOXIN_1"/>
    <property type="match status" value="1"/>
</dbReference>
<dbReference type="Proteomes" id="UP001432180">
    <property type="component" value="Chromosome"/>
</dbReference>
<dbReference type="PIRSF" id="PIRSF000077">
    <property type="entry name" value="Thioredoxin"/>
    <property type="match status" value="1"/>
</dbReference>
<dbReference type="RefSeq" id="WP_328986215.1">
    <property type="nucleotide sequence ID" value="NZ_CP121472.1"/>
</dbReference>
<evidence type="ECO:0000256" key="1">
    <source>
        <dbReference type="ARBA" id="ARBA00008987"/>
    </source>
</evidence>
<proteinExistence type="inferred from homology"/>
<keyword evidence="5" id="KW-0676">Redox-active center</keyword>
<keyword evidence="9" id="KW-0560">Oxidoreductase</keyword>
<name>A0ABZ0S5P0_9GAMM</name>
<evidence type="ECO:0000256" key="6">
    <source>
        <dbReference type="NCBIfam" id="TIGR01068"/>
    </source>
</evidence>
<keyword evidence="2" id="KW-0813">Transport</keyword>
<evidence type="ECO:0000259" key="8">
    <source>
        <dbReference type="PROSITE" id="PS51352"/>
    </source>
</evidence>
<feature type="domain" description="Thioredoxin" evidence="8">
    <location>
        <begin position="1"/>
        <end position="105"/>
    </location>
</feature>
<evidence type="ECO:0000313" key="10">
    <source>
        <dbReference type="Proteomes" id="UP001432180"/>
    </source>
</evidence>
<dbReference type="EMBL" id="CP121472">
    <property type="protein sequence ID" value="WPL15657.1"/>
    <property type="molecule type" value="Genomic_DNA"/>
</dbReference>
<dbReference type="NCBIfam" id="TIGR01068">
    <property type="entry name" value="thioredoxin"/>
    <property type="match status" value="1"/>
</dbReference>
<sequence length="125" mass="13992">MAIVELTSENFESTITQNPFVVVDYWAPWCGPCRSFAPVYEKVSNDHDNIVFAKVNTEEEQQLAAHFQIRSIPTLMIFRDQVIIFSQAGALPESSLRDLLAQASALDMDKVRADMAQQQAAANND</sequence>
<dbReference type="GO" id="GO:0047134">
    <property type="term" value="F:protein-disulfide reductase [NAD(P)H] activity"/>
    <property type="evidence" value="ECO:0007669"/>
    <property type="project" value="UniProtKB-EC"/>
</dbReference>
<keyword evidence="4" id="KW-1015">Disulfide bond</keyword>
<dbReference type="PANTHER" id="PTHR45663:SF40">
    <property type="entry name" value="THIOREDOXIN 2"/>
    <property type="match status" value="1"/>
</dbReference>
<dbReference type="InterPro" id="IPR017937">
    <property type="entry name" value="Thioredoxin_CS"/>
</dbReference>
<dbReference type="InterPro" id="IPR005746">
    <property type="entry name" value="Thioredoxin"/>
</dbReference>
<keyword evidence="3" id="KW-0249">Electron transport</keyword>
<evidence type="ECO:0000256" key="2">
    <source>
        <dbReference type="ARBA" id="ARBA00022448"/>
    </source>
</evidence>
<accession>A0ABZ0S5P0</accession>
<evidence type="ECO:0000256" key="7">
    <source>
        <dbReference type="PIRNR" id="PIRNR000077"/>
    </source>
</evidence>
<keyword evidence="10" id="KW-1185">Reference proteome</keyword>
<protein>
    <recommendedName>
        <fullName evidence="6 7">Thioredoxin</fullName>
    </recommendedName>
</protein>
<dbReference type="Gene3D" id="3.40.30.10">
    <property type="entry name" value="Glutaredoxin"/>
    <property type="match status" value="1"/>
</dbReference>
<reference evidence="9 10" key="1">
    <citation type="journal article" date="2023" name="Microorganisms">
        <title>Thiorhodovibrio frisius and Trv. litoralis spp. nov., Two Novel Members from a Clade of Fastidious Purple Sulfur Bacteria That Exhibit Unique Red-Shifted Light-Harvesting Capabilities.</title>
        <authorList>
            <person name="Methner A."/>
            <person name="Kuzyk S.B."/>
            <person name="Petersen J."/>
            <person name="Bauer S."/>
            <person name="Brinkmann H."/>
            <person name="Sichau K."/>
            <person name="Wanner G."/>
            <person name="Wolf J."/>
            <person name="Neumann-Schaal M."/>
            <person name="Henke P."/>
            <person name="Tank M."/>
            <person name="Sproer C."/>
            <person name="Bunk B."/>
            <person name="Overmann J."/>
        </authorList>
    </citation>
    <scope>NUCLEOTIDE SEQUENCE [LARGE SCALE GENOMIC DNA]</scope>
    <source>
        <strain evidence="9 10">DSM 6702</strain>
    </source>
</reference>
<dbReference type="InterPro" id="IPR036249">
    <property type="entry name" value="Thioredoxin-like_sf"/>
</dbReference>
<dbReference type="PRINTS" id="PR00421">
    <property type="entry name" value="THIOREDOXIN"/>
</dbReference>
<gene>
    <name evidence="9" type="primary">trxC_1</name>
    <name evidence="9" type="ORF">Thiowin_00564</name>
</gene>
<organism evidence="9 10">
    <name type="scientific">Thiorhodovibrio winogradskyi</name>
    <dbReference type="NCBI Taxonomy" id="77007"/>
    <lineage>
        <taxon>Bacteria</taxon>
        <taxon>Pseudomonadati</taxon>
        <taxon>Pseudomonadota</taxon>
        <taxon>Gammaproteobacteria</taxon>
        <taxon>Chromatiales</taxon>
        <taxon>Chromatiaceae</taxon>
        <taxon>Thiorhodovibrio</taxon>
    </lineage>
</organism>
<evidence type="ECO:0000256" key="3">
    <source>
        <dbReference type="ARBA" id="ARBA00022982"/>
    </source>
</evidence>
<evidence type="ECO:0000256" key="4">
    <source>
        <dbReference type="ARBA" id="ARBA00023157"/>
    </source>
</evidence>
<evidence type="ECO:0000256" key="5">
    <source>
        <dbReference type="ARBA" id="ARBA00023284"/>
    </source>
</evidence>
<dbReference type="Pfam" id="PF00085">
    <property type="entry name" value="Thioredoxin"/>
    <property type="match status" value="1"/>
</dbReference>
<dbReference type="CDD" id="cd02947">
    <property type="entry name" value="TRX_family"/>
    <property type="match status" value="1"/>
</dbReference>
<dbReference type="SUPFAM" id="SSF52833">
    <property type="entry name" value="Thioredoxin-like"/>
    <property type="match status" value="1"/>
</dbReference>
<evidence type="ECO:0000313" key="9">
    <source>
        <dbReference type="EMBL" id="WPL15657.1"/>
    </source>
</evidence>
<comment type="similarity">
    <text evidence="1 7">Belongs to the thioredoxin family.</text>
</comment>
<dbReference type="PROSITE" id="PS51352">
    <property type="entry name" value="THIOREDOXIN_2"/>
    <property type="match status" value="1"/>
</dbReference>
<dbReference type="PANTHER" id="PTHR45663">
    <property type="entry name" value="GEO12009P1"/>
    <property type="match status" value="1"/>
</dbReference>